<protein>
    <submittedName>
        <fullName evidence="4">DUF4377 domain-containing protein</fullName>
    </submittedName>
</protein>
<accession>A0A953HLS0</accession>
<proteinExistence type="predicted"/>
<dbReference type="Pfam" id="PF03724">
    <property type="entry name" value="META"/>
    <property type="match status" value="1"/>
</dbReference>
<evidence type="ECO:0000259" key="2">
    <source>
        <dbReference type="Pfam" id="PF03724"/>
    </source>
</evidence>
<evidence type="ECO:0000259" key="3">
    <source>
        <dbReference type="Pfam" id="PF14302"/>
    </source>
</evidence>
<dbReference type="Pfam" id="PF14302">
    <property type="entry name" value="DUF4377"/>
    <property type="match status" value="1"/>
</dbReference>
<gene>
    <name evidence="4" type="ORF">KUV50_04705</name>
</gene>
<dbReference type="InterPro" id="IPR025485">
    <property type="entry name" value="DUF4377"/>
</dbReference>
<dbReference type="Gene3D" id="2.40.128.270">
    <property type="match status" value="1"/>
</dbReference>
<feature type="chain" id="PRO_5037556728" evidence="1">
    <location>
        <begin position="18"/>
        <end position="232"/>
    </location>
</feature>
<keyword evidence="1" id="KW-0732">Signal</keyword>
<dbReference type="Proteomes" id="UP000753961">
    <property type="component" value="Unassembled WGS sequence"/>
</dbReference>
<dbReference type="EMBL" id="JAHVHU010000005">
    <property type="protein sequence ID" value="MBY5957424.1"/>
    <property type="molecule type" value="Genomic_DNA"/>
</dbReference>
<dbReference type="PANTHER" id="PTHR35535:SF2">
    <property type="entry name" value="DUF306 DOMAIN-CONTAINING PROTEIN"/>
    <property type="match status" value="1"/>
</dbReference>
<name>A0A953HLS0_9BACT</name>
<reference evidence="4" key="1">
    <citation type="submission" date="2021-06" db="EMBL/GenBank/DDBJ databases">
        <title>44 bacteria genomes isolated from Dapeng, Shenzhen.</title>
        <authorList>
            <person name="Zheng W."/>
            <person name="Yu S."/>
            <person name="Huang Y."/>
        </authorList>
    </citation>
    <scope>NUCLEOTIDE SEQUENCE</scope>
    <source>
        <strain evidence="4">DP5N28-2</strain>
    </source>
</reference>
<sequence length="232" mass="26174">MTINNLLFLTLILLTLACNQTTEEKDATAENEFIYWVNSYKVVCTGVGEQMCLQIQRGEKVIPGAWENFHNEIQGFDWQPGYTYKLKVRENEIPPSQVPADASSIKHTLVEEIQKKLDPVVRLHDIWALEAIDGKAWESTTLERPTLEIKLTTGQVMGIDGCNRYHGSIENITPKKLVLGPLAATKKACPGMAQSDLFHKQMAKVQGYRLDELQLTLLDGDSQPLMQFKKVD</sequence>
<evidence type="ECO:0000313" key="4">
    <source>
        <dbReference type="EMBL" id="MBY5957424.1"/>
    </source>
</evidence>
<evidence type="ECO:0000313" key="5">
    <source>
        <dbReference type="Proteomes" id="UP000753961"/>
    </source>
</evidence>
<feature type="domain" description="DUF4377" evidence="3">
    <location>
        <begin position="36"/>
        <end position="115"/>
    </location>
</feature>
<dbReference type="InterPro" id="IPR053147">
    <property type="entry name" value="Hsp_HslJ-like"/>
</dbReference>
<comment type="caution">
    <text evidence="4">The sequence shown here is derived from an EMBL/GenBank/DDBJ whole genome shotgun (WGS) entry which is preliminary data.</text>
</comment>
<dbReference type="InterPro" id="IPR038670">
    <property type="entry name" value="HslJ-like_sf"/>
</dbReference>
<keyword evidence="5" id="KW-1185">Reference proteome</keyword>
<feature type="domain" description="DUF306" evidence="2">
    <location>
        <begin position="125"/>
        <end position="229"/>
    </location>
</feature>
<dbReference type="InterPro" id="IPR005184">
    <property type="entry name" value="DUF306_Meta_HslJ"/>
</dbReference>
<dbReference type="AlphaFoldDB" id="A0A953HLS0"/>
<feature type="signal peptide" evidence="1">
    <location>
        <begin position="1"/>
        <end position="17"/>
    </location>
</feature>
<evidence type="ECO:0000256" key="1">
    <source>
        <dbReference type="SAM" id="SignalP"/>
    </source>
</evidence>
<dbReference type="PANTHER" id="PTHR35535">
    <property type="entry name" value="HEAT SHOCK PROTEIN HSLJ"/>
    <property type="match status" value="1"/>
</dbReference>
<organism evidence="4 5">
    <name type="scientific">Membranihabitans marinus</name>
    <dbReference type="NCBI Taxonomy" id="1227546"/>
    <lineage>
        <taxon>Bacteria</taxon>
        <taxon>Pseudomonadati</taxon>
        <taxon>Bacteroidota</taxon>
        <taxon>Saprospiria</taxon>
        <taxon>Saprospirales</taxon>
        <taxon>Saprospiraceae</taxon>
        <taxon>Membranihabitans</taxon>
    </lineage>
</organism>
<dbReference type="RefSeq" id="WP_222578946.1">
    <property type="nucleotide sequence ID" value="NZ_JAHVHU010000005.1"/>
</dbReference>